<dbReference type="OrthoDB" id="5295362at2759"/>
<dbReference type="AlphaFoldDB" id="A0A9P9DUH5"/>
<dbReference type="InterPro" id="IPR001138">
    <property type="entry name" value="Zn2Cys6_DnaBD"/>
</dbReference>
<dbReference type="SUPFAM" id="SSF57701">
    <property type="entry name" value="Zn2/Cys6 DNA-binding domain"/>
    <property type="match status" value="1"/>
</dbReference>
<dbReference type="PANTHER" id="PTHR47784:SF10">
    <property type="entry name" value="TRANSCRIPTION FACTOR, PUTATIVE (AFU_ORTHOLOGUE AFUA_6G14150)-RELATED"/>
    <property type="match status" value="1"/>
</dbReference>
<evidence type="ECO:0000313" key="4">
    <source>
        <dbReference type="Proteomes" id="UP000717696"/>
    </source>
</evidence>
<comment type="caution">
    <text evidence="3">The sequence shown here is derived from an EMBL/GenBank/DDBJ whole genome shotgun (WGS) entry which is preliminary data.</text>
</comment>
<sequence length="411" mass="45408">MQKRRTHNKSRKGCRNCKKRHVKCDEEGPPCGNCFVRGLEDCSFSTPQSSSSQDVPLTEAQTVSGSLSPEVIRKLELELIHRWSTSTYKSLCTIPEDRHWIQDCVPRWGLKHEFLLHGVFCLTAFEVALCGDSVVEEDPKVYVKLALEHYDKASRAYRKEIENITPANLKAVYVFSSIAVLVNMAIPQCEGMVGGGEPQSIMARIVALFDLLLGGASIVQDNIDMLLADPEAVAPMQAGLDALNSAPWRPLPSNVEAALERASVVVDKGVHIPDELDDAAGREEAISRVQLYRTTVSGLRMCFFEDSKEMIRGLCIAFPALAGPGFADELKNADPIALFLMMHWGVLLHHLGKTLWWAQTIGRRMVAEISETLLGAQIGPPLDGVRELQEAIAWAREETGYLSLDDAPDVD</sequence>
<accession>A0A9P9DUH5</accession>
<keyword evidence="1" id="KW-0539">Nucleus</keyword>
<evidence type="ECO:0000256" key="1">
    <source>
        <dbReference type="ARBA" id="ARBA00023242"/>
    </source>
</evidence>
<dbReference type="Pfam" id="PF00172">
    <property type="entry name" value="Zn_clus"/>
    <property type="match status" value="1"/>
</dbReference>
<gene>
    <name evidence="3" type="ORF">B0J13DRAFT_565296</name>
</gene>
<dbReference type="InterPro" id="IPR036864">
    <property type="entry name" value="Zn2-C6_fun-type_DNA-bd_sf"/>
</dbReference>
<protein>
    <recommendedName>
        <fullName evidence="2">Zn(2)-C6 fungal-type domain-containing protein</fullName>
    </recommendedName>
</protein>
<dbReference type="PANTHER" id="PTHR47784">
    <property type="entry name" value="STEROL UPTAKE CONTROL PROTEIN 2"/>
    <property type="match status" value="1"/>
</dbReference>
<dbReference type="Proteomes" id="UP000717696">
    <property type="component" value="Unassembled WGS sequence"/>
</dbReference>
<dbReference type="CDD" id="cd00067">
    <property type="entry name" value="GAL4"/>
    <property type="match status" value="1"/>
</dbReference>
<dbReference type="GO" id="GO:0008270">
    <property type="term" value="F:zinc ion binding"/>
    <property type="evidence" value="ECO:0007669"/>
    <property type="project" value="InterPro"/>
</dbReference>
<reference evidence="3" key="1">
    <citation type="journal article" date="2021" name="Nat. Commun.">
        <title>Genetic determinants of endophytism in the Arabidopsis root mycobiome.</title>
        <authorList>
            <person name="Mesny F."/>
            <person name="Miyauchi S."/>
            <person name="Thiergart T."/>
            <person name="Pickel B."/>
            <person name="Atanasova L."/>
            <person name="Karlsson M."/>
            <person name="Huettel B."/>
            <person name="Barry K.W."/>
            <person name="Haridas S."/>
            <person name="Chen C."/>
            <person name="Bauer D."/>
            <person name="Andreopoulos W."/>
            <person name="Pangilinan J."/>
            <person name="LaButti K."/>
            <person name="Riley R."/>
            <person name="Lipzen A."/>
            <person name="Clum A."/>
            <person name="Drula E."/>
            <person name="Henrissat B."/>
            <person name="Kohler A."/>
            <person name="Grigoriev I.V."/>
            <person name="Martin F.M."/>
            <person name="Hacquard S."/>
        </authorList>
    </citation>
    <scope>NUCLEOTIDE SEQUENCE</scope>
    <source>
        <strain evidence="3">MPI-CAGE-AT-0021</strain>
    </source>
</reference>
<name>A0A9P9DUH5_9HYPO</name>
<dbReference type="InterPro" id="IPR053157">
    <property type="entry name" value="Sterol_Uptake_Regulator"/>
</dbReference>
<dbReference type="GO" id="GO:0001228">
    <property type="term" value="F:DNA-binding transcription activator activity, RNA polymerase II-specific"/>
    <property type="evidence" value="ECO:0007669"/>
    <property type="project" value="TreeGrafter"/>
</dbReference>
<dbReference type="EMBL" id="JAGMUU010000023">
    <property type="protein sequence ID" value="KAH7126339.1"/>
    <property type="molecule type" value="Genomic_DNA"/>
</dbReference>
<proteinExistence type="predicted"/>
<evidence type="ECO:0000259" key="2">
    <source>
        <dbReference type="PROSITE" id="PS50048"/>
    </source>
</evidence>
<keyword evidence="4" id="KW-1185">Reference proteome</keyword>
<dbReference type="PROSITE" id="PS00463">
    <property type="entry name" value="ZN2_CY6_FUNGAL_1"/>
    <property type="match status" value="1"/>
</dbReference>
<evidence type="ECO:0000313" key="3">
    <source>
        <dbReference type="EMBL" id="KAH7126339.1"/>
    </source>
</evidence>
<dbReference type="Gene3D" id="4.10.240.10">
    <property type="entry name" value="Zn(2)-C6 fungal-type DNA-binding domain"/>
    <property type="match status" value="1"/>
</dbReference>
<dbReference type="PROSITE" id="PS50048">
    <property type="entry name" value="ZN2_CY6_FUNGAL_2"/>
    <property type="match status" value="1"/>
</dbReference>
<dbReference type="SMART" id="SM00066">
    <property type="entry name" value="GAL4"/>
    <property type="match status" value="1"/>
</dbReference>
<organism evidence="3 4">
    <name type="scientific">Dactylonectria estremocensis</name>
    <dbReference type="NCBI Taxonomy" id="1079267"/>
    <lineage>
        <taxon>Eukaryota</taxon>
        <taxon>Fungi</taxon>
        <taxon>Dikarya</taxon>
        <taxon>Ascomycota</taxon>
        <taxon>Pezizomycotina</taxon>
        <taxon>Sordariomycetes</taxon>
        <taxon>Hypocreomycetidae</taxon>
        <taxon>Hypocreales</taxon>
        <taxon>Nectriaceae</taxon>
        <taxon>Dactylonectria</taxon>
    </lineage>
</organism>
<feature type="domain" description="Zn(2)-C6 fungal-type" evidence="2">
    <location>
        <begin position="13"/>
        <end position="44"/>
    </location>
</feature>